<comment type="caution">
    <text evidence="3">The sequence shown here is derived from an EMBL/GenBank/DDBJ whole genome shotgun (WGS) entry which is preliminary data.</text>
</comment>
<dbReference type="RefSeq" id="WP_394485787.1">
    <property type="nucleotide sequence ID" value="NZ_JBIGIA010000001.1"/>
</dbReference>
<keyword evidence="4" id="KW-1185">Reference proteome</keyword>
<gene>
    <name evidence="3" type="ORF">ACG00X_00260</name>
</gene>
<dbReference type="InterPro" id="IPR014004">
    <property type="entry name" value="Transpt-assoc_nodulatn_dom_bac"/>
</dbReference>
<dbReference type="Gene3D" id="3.30.1340.30">
    <property type="match status" value="1"/>
</dbReference>
<feature type="domain" description="BON" evidence="2">
    <location>
        <begin position="242"/>
        <end position="310"/>
    </location>
</feature>
<dbReference type="PROSITE" id="PS50914">
    <property type="entry name" value="BON"/>
    <property type="match status" value="1"/>
</dbReference>
<dbReference type="PANTHER" id="PTHR34606:SF15">
    <property type="entry name" value="BON DOMAIN-CONTAINING PROTEIN"/>
    <property type="match status" value="1"/>
</dbReference>
<dbReference type="Pfam" id="PF04972">
    <property type="entry name" value="BON"/>
    <property type="match status" value="1"/>
</dbReference>
<evidence type="ECO:0000313" key="4">
    <source>
        <dbReference type="Proteomes" id="UP001606305"/>
    </source>
</evidence>
<evidence type="ECO:0000313" key="3">
    <source>
        <dbReference type="EMBL" id="MFG6455258.1"/>
    </source>
</evidence>
<feature type="region of interest" description="Disordered" evidence="1">
    <location>
        <begin position="119"/>
        <end position="156"/>
    </location>
</feature>
<reference evidence="3 4" key="1">
    <citation type="submission" date="2024-09" db="EMBL/GenBank/DDBJ databases">
        <title>Novel species of the genus Pelomonas and Roseateles isolated from streams.</title>
        <authorList>
            <person name="Lu H."/>
        </authorList>
    </citation>
    <scope>NUCLEOTIDE SEQUENCE [LARGE SCALE GENOMIC DNA]</scope>
    <source>
        <strain evidence="3 4">BYS96W</strain>
    </source>
</reference>
<dbReference type="SMART" id="SM00749">
    <property type="entry name" value="BON"/>
    <property type="match status" value="1"/>
</dbReference>
<proteinExistence type="predicted"/>
<protein>
    <submittedName>
        <fullName evidence="3">BON domain-containing protein</fullName>
    </submittedName>
</protein>
<feature type="compositionally biased region" description="Low complexity" evidence="1">
    <location>
        <begin position="133"/>
        <end position="150"/>
    </location>
</feature>
<dbReference type="EMBL" id="JBIGIA010000001">
    <property type="protein sequence ID" value="MFG6455258.1"/>
    <property type="molecule type" value="Genomic_DNA"/>
</dbReference>
<sequence length="323" mass="31985">MKFPKSMHAEGWVRHFDDGAAPRVAATTRPGIKAGAKPVNAYTPLHGDVPLQASRPIRMNAPMAPQAPRPSVAPAAMSTVGRAPVLPWVLSAGAAVVLIGGGALMARNRPVSTPAEPIVVSQASPSPEEAQLAAEPPSAGAASAAEPAPEVVSTPVEHPPVKLAPAEEQMAATKQAAPVTRTLQPPPEVMAVAAPAPASAPASGVALPALAQASELPASAAAPASADTPPVAQAAPSATEPADAGITMQVRQALAADAALATVPIAVSTAQGVVKLEGQAPDAQARERATVVAAATSGVKGVDNRLTLPPVASLDKPLLASGG</sequence>
<evidence type="ECO:0000259" key="2">
    <source>
        <dbReference type="PROSITE" id="PS50914"/>
    </source>
</evidence>
<dbReference type="InterPro" id="IPR051686">
    <property type="entry name" value="Lipoprotein_DolP"/>
</dbReference>
<accession>A0ABW7G001</accession>
<dbReference type="Proteomes" id="UP001606305">
    <property type="component" value="Unassembled WGS sequence"/>
</dbReference>
<dbReference type="InterPro" id="IPR007055">
    <property type="entry name" value="BON_dom"/>
</dbReference>
<evidence type="ECO:0000256" key="1">
    <source>
        <dbReference type="SAM" id="MobiDB-lite"/>
    </source>
</evidence>
<dbReference type="PANTHER" id="PTHR34606">
    <property type="entry name" value="BON DOMAIN-CONTAINING PROTEIN"/>
    <property type="match status" value="1"/>
</dbReference>
<organism evidence="3 4">
    <name type="scientific">Pelomonas nitida</name>
    <dbReference type="NCBI Taxonomy" id="3299027"/>
    <lineage>
        <taxon>Bacteria</taxon>
        <taxon>Pseudomonadati</taxon>
        <taxon>Pseudomonadota</taxon>
        <taxon>Betaproteobacteria</taxon>
        <taxon>Burkholderiales</taxon>
        <taxon>Sphaerotilaceae</taxon>
        <taxon>Roseateles</taxon>
    </lineage>
</organism>
<name>A0ABW7G001_9BURK</name>